<feature type="region of interest" description="Disordered" evidence="4">
    <location>
        <begin position="117"/>
        <end position="164"/>
    </location>
</feature>
<evidence type="ECO:0000256" key="3">
    <source>
        <dbReference type="RuleBase" id="RU000524"/>
    </source>
</evidence>
<evidence type="ECO:0000256" key="1">
    <source>
        <dbReference type="ARBA" id="ARBA00023125"/>
    </source>
</evidence>
<comment type="caution">
    <text evidence="5">The sequence shown here is derived from an EMBL/GenBank/DDBJ whole genome shotgun (WGS) entry which is preliminary data.</text>
</comment>
<organism evidence="5 6">
    <name type="scientific">Alloscardovia omnicolens</name>
    <dbReference type="NCBI Taxonomy" id="419015"/>
    <lineage>
        <taxon>Bacteria</taxon>
        <taxon>Bacillati</taxon>
        <taxon>Actinomycetota</taxon>
        <taxon>Actinomycetes</taxon>
        <taxon>Bifidobacteriales</taxon>
        <taxon>Bifidobacteriaceae</taxon>
        <taxon>Alloscardovia</taxon>
    </lineage>
</organism>
<feature type="compositionally biased region" description="Low complexity" evidence="4">
    <location>
        <begin position="126"/>
        <end position="151"/>
    </location>
</feature>
<dbReference type="PANTHER" id="PTHR10302:SF0">
    <property type="entry name" value="SINGLE-STRANDED DNA-BINDING PROTEIN, MITOCHONDRIAL"/>
    <property type="match status" value="1"/>
</dbReference>
<dbReference type="CDD" id="cd04496">
    <property type="entry name" value="SSB_OBF"/>
    <property type="match status" value="1"/>
</dbReference>
<dbReference type="Gene3D" id="2.40.50.140">
    <property type="entry name" value="Nucleic acid-binding proteins"/>
    <property type="match status" value="1"/>
</dbReference>
<name>A0A2I1M5D1_9BIFI</name>
<keyword evidence="1 2" id="KW-0238">DNA-binding</keyword>
<dbReference type="InterPro" id="IPR000424">
    <property type="entry name" value="Primosome_PriB/ssb"/>
</dbReference>
<dbReference type="PIRSF" id="PIRSF002070">
    <property type="entry name" value="SSB"/>
    <property type="match status" value="1"/>
</dbReference>
<dbReference type="Pfam" id="PF00436">
    <property type="entry name" value="SSB"/>
    <property type="match status" value="1"/>
</dbReference>
<dbReference type="InterPro" id="IPR012340">
    <property type="entry name" value="NA-bd_OB-fold"/>
</dbReference>
<gene>
    <name evidence="5" type="ORF">CYJ32_02860</name>
</gene>
<dbReference type="GO" id="GO:0009295">
    <property type="term" value="C:nucleoid"/>
    <property type="evidence" value="ECO:0007669"/>
    <property type="project" value="TreeGrafter"/>
</dbReference>
<dbReference type="PROSITE" id="PS50935">
    <property type="entry name" value="SSB"/>
    <property type="match status" value="1"/>
</dbReference>
<dbReference type="EMBL" id="PKGU01000002">
    <property type="protein sequence ID" value="PKZ15336.1"/>
    <property type="molecule type" value="Genomic_DNA"/>
</dbReference>
<proteinExistence type="predicted"/>
<dbReference type="NCBIfam" id="TIGR00621">
    <property type="entry name" value="ssb"/>
    <property type="match status" value="1"/>
</dbReference>
<evidence type="ECO:0000256" key="4">
    <source>
        <dbReference type="SAM" id="MobiDB-lite"/>
    </source>
</evidence>
<dbReference type="GO" id="GO:0006260">
    <property type="term" value="P:DNA replication"/>
    <property type="evidence" value="ECO:0007669"/>
    <property type="project" value="InterPro"/>
</dbReference>
<dbReference type="SUPFAM" id="SSF50249">
    <property type="entry name" value="Nucleic acid-binding proteins"/>
    <property type="match status" value="1"/>
</dbReference>
<dbReference type="InterPro" id="IPR011344">
    <property type="entry name" value="ssDNA-bd"/>
</dbReference>
<dbReference type="PANTHER" id="PTHR10302">
    <property type="entry name" value="SINGLE-STRANDED DNA-BINDING PROTEIN"/>
    <property type="match status" value="1"/>
</dbReference>
<evidence type="ECO:0000313" key="6">
    <source>
        <dbReference type="Proteomes" id="UP000242263"/>
    </source>
</evidence>
<accession>A0A2I1M5D1</accession>
<evidence type="ECO:0000256" key="2">
    <source>
        <dbReference type="PIRNR" id="PIRNR002070"/>
    </source>
</evidence>
<dbReference type="Proteomes" id="UP000242263">
    <property type="component" value="Unassembled WGS sequence"/>
</dbReference>
<dbReference type="RefSeq" id="WP_080969442.1">
    <property type="nucleotide sequence ID" value="NZ_CAUPEW010000001.1"/>
</dbReference>
<dbReference type="GO" id="GO:0003697">
    <property type="term" value="F:single-stranded DNA binding"/>
    <property type="evidence" value="ECO:0007669"/>
    <property type="project" value="InterPro"/>
</dbReference>
<dbReference type="AlphaFoldDB" id="A0A2I1M5D1"/>
<sequence length="164" mass="17819">MMTNSAQIVLTGYVGTEPKTWTTNSNTPVCNFRVGSTRRYFSTKENQWKSAETTWVQVKSFRNLATHAMKSLSVGDPVIIVGALSIDSWEKDGVRHTIPTIEATSIGHNLSFGDGMFKKDESLKNTPQQTQSAPSAPSQNSSSQAAVSENESSAHDIVDAPVNI</sequence>
<protein>
    <recommendedName>
        <fullName evidence="2 3">Single-stranded DNA-binding protein</fullName>
    </recommendedName>
</protein>
<evidence type="ECO:0000313" key="5">
    <source>
        <dbReference type="EMBL" id="PKZ15336.1"/>
    </source>
</evidence>
<reference evidence="5 6" key="1">
    <citation type="submission" date="2017-12" db="EMBL/GenBank/DDBJ databases">
        <title>Phylogenetic diversity of female urinary microbiome.</title>
        <authorList>
            <person name="Thomas-White K."/>
            <person name="Wolfe A.J."/>
        </authorList>
    </citation>
    <scope>NUCLEOTIDE SEQUENCE [LARGE SCALE GENOMIC DNA]</scope>
    <source>
        <strain evidence="5 6">UMB0064</strain>
    </source>
</reference>